<sequence>MSLSTSTEMQEPSYCGPTRLLIDIKDNGVFSFQQAWDEPQKVITRVLTYLGHDRLVSPDDVYNGNNCRFMALDRWDQRIFMLCDLFNADYNFLEANLEGNNELPVVVVKISHDTIRSKKIPQHIGMVGTSLRELHDFHGWEKRPPFSVDHANGAYPTFALTRSTRRE</sequence>
<name>A0A8K0X286_9PEZI</name>
<gene>
    <name evidence="1" type="ORF">B0T11DRAFT_285551</name>
</gene>
<dbReference type="OrthoDB" id="4358740at2759"/>
<evidence type="ECO:0000313" key="1">
    <source>
        <dbReference type="EMBL" id="KAH7359001.1"/>
    </source>
</evidence>
<keyword evidence="2" id="KW-1185">Reference proteome</keyword>
<dbReference type="EMBL" id="JAGPXD010000004">
    <property type="protein sequence ID" value="KAH7359001.1"/>
    <property type="molecule type" value="Genomic_DNA"/>
</dbReference>
<reference evidence="1" key="1">
    <citation type="journal article" date="2021" name="Nat. Commun.">
        <title>Genetic determinants of endophytism in the Arabidopsis root mycobiome.</title>
        <authorList>
            <person name="Mesny F."/>
            <person name="Miyauchi S."/>
            <person name="Thiergart T."/>
            <person name="Pickel B."/>
            <person name="Atanasova L."/>
            <person name="Karlsson M."/>
            <person name="Huettel B."/>
            <person name="Barry K.W."/>
            <person name="Haridas S."/>
            <person name="Chen C."/>
            <person name="Bauer D."/>
            <person name="Andreopoulos W."/>
            <person name="Pangilinan J."/>
            <person name="LaButti K."/>
            <person name="Riley R."/>
            <person name="Lipzen A."/>
            <person name="Clum A."/>
            <person name="Drula E."/>
            <person name="Henrissat B."/>
            <person name="Kohler A."/>
            <person name="Grigoriev I.V."/>
            <person name="Martin F.M."/>
            <person name="Hacquard S."/>
        </authorList>
    </citation>
    <scope>NUCLEOTIDE SEQUENCE</scope>
    <source>
        <strain evidence="1">MPI-CAGE-AT-0016</strain>
    </source>
</reference>
<comment type="caution">
    <text evidence="1">The sequence shown here is derived from an EMBL/GenBank/DDBJ whole genome shotgun (WGS) entry which is preliminary data.</text>
</comment>
<evidence type="ECO:0000313" key="2">
    <source>
        <dbReference type="Proteomes" id="UP000813385"/>
    </source>
</evidence>
<protein>
    <submittedName>
        <fullName evidence="1">Uncharacterized protein</fullName>
    </submittedName>
</protein>
<proteinExistence type="predicted"/>
<organism evidence="1 2">
    <name type="scientific">Plectosphaerella cucumerina</name>
    <dbReference type="NCBI Taxonomy" id="40658"/>
    <lineage>
        <taxon>Eukaryota</taxon>
        <taxon>Fungi</taxon>
        <taxon>Dikarya</taxon>
        <taxon>Ascomycota</taxon>
        <taxon>Pezizomycotina</taxon>
        <taxon>Sordariomycetes</taxon>
        <taxon>Hypocreomycetidae</taxon>
        <taxon>Glomerellales</taxon>
        <taxon>Plectosphaerellaceae</taxon>
        <taxon>Plectosphaerella</taxon>
    </lineage>
</organism>
<dbReference type="Proteomes" id="UP000813385">
    <property type="component" value="Unassembled WGS sequence"/>
</dbReference>
<dbReference type="AlphaFoldDB" id="A0A8K0X286"/>
<accession>A0A8K0X286</accession>